<gene>
    <name evidence="1" type="ORF">Pm5461_016</name>
</gene>
<evidence type="ECO:0000313" key="2">
    <source>
        <dbReference type="Proteomes" id="UP000202749"/>
    </source>
</evidence>
<sequence length="97" mass="11915">MYYYAIVYKDVAGFDILCQNPDTQALMIYKTKGLCNEAFNRFKEYIINELKPKYKIQYKRFLWFKREEKILIHKPEYLTTLQKRMLDTLYIKKVKIV</sequence>
<dbReference type="RefSeq" id="YP_009195434.1">
    <property type="nucleotide sequence ID" value="NC_028762.1"/>
</dbReference>
<dbReference type="GeneID" id="26622815"/>
<dbReference type="InterPro" id="IPR058010">
    <property type="entry name" value="Y01A"/>
</dbReference>
<protein>
    <submittedName>
        <fullName evidence="1">Uncharacterized protein</fullName>
    </submittedName>
</protein>
<organism evidence="1 2">
    <name type="scientific">Proteus phage vB_PmiM_Pm5461</name>
    <dbReference type="NCBI Taxonomy" id="1636250"/>
    <lineage>
        <taxon>Viruses</taxon>
        <taxon>Duplodnaviria</taxon>
        <taxon>Heunggongvirae</taxon>
        <taxon>Uroviricota</taxon>
        <taxon>Caudoviricetes</taxon>
        <taxon>Pantevenvirales</taxon>
        <taxon>Straboviridae</taxon>
        <taxon>Bragavirus</taxon>
        <taxon>Bragavirus pm5461</taxon>
    </lineage>
</organism>
<evidence type="ECO:0000313" key="1">
    <source>
        <dbReference type="EMBL" id="AKA61878.1"/>
    </source>
</evidence>
<dbReference type="Proteomes" id="UP000202749">
    <property type="component" value="Segment"/>
</dbReference>
<dbReference type="EMBL" id="KP890823">
    <property type="protein sequence ID" value="AKA61878.1"/>
    <property type="molecule type" value="Genomic_DNA"/>
</dbReference>
<proteinExistence type="predicted"/>
<accession>A0A0G2SS24</accession>
<name>A0A0G2SS24_9CAUD</name>
<dbReference type="KEGG" id="vg:26622815"/>
<dbReference type="Pfam" id="PF25693">
    <property type="entry name" value="Phage_Y01A"/>
    <property type="match status" value="1"/>
</dbReference>
<reference evidence="1 2" key="1">
    <citation type="submission" date="2015-03" db="EMBL/GenBank/DDBJ databases">
        <authorList>
            <person name="Melo L.D.R."/>
            <person name="Veiga P."/>
            <person name="Cerca N."/>
            <person name="Kropinski A.M."/>
            <person name="Azeredo J."/>
            <person name="Almeida C."/>
            <person name="Sillankorva S."/>
        </authorList>
    </citation>
    <scope>NUCLEOTIDE SEQUENCE [LARGE SCALE GENOMIC DNA]</scope>
</reference>
<dbReference type="OrthoDB" id="29278at10239"/>
<keyword evidence="2" id="KW-1185">Reference proteome</keyword>